<evidence type="ECO:0000313" key="1">
    <source>
        <dbReference type="EMBL" id="KAI5663974.1"/>
    </source>
</evidence>
<name>A0ACC0AV23_CATRO</name>
<proteinExistence type="predicted"/>
<sequence>MVQKEIADKNKKDLEKSHREKVIILDQVKVLEKKLDKEEITNATLTKTNSSLTENNESLTNECVVDDGKMQSLSIKQNWLESHLRIEGSRAGHEEGSSEDEQSDLGDLAEGSREGRNEDQLGSMDGRTTEEGGQELVSQLSTCQSIPMKNM</sequence>
<gene>
    <name evidence="1" type="ORF">M9H77_23297</name>
</gene>
<organism evidence="1 2">
    <name type="scientific">Catharanthus roseus</name>
    <name type="common">Madagascar periwinkle</name>
    <name type="synonym">Vinca rosea</name>
    <dbReference type="NCBI Taxonomy" id="4058"/>
    <lineage>
        <taxon>Eukaryota</taxon>
        <taxon>Viridiplantae</taxon>
        <taxon>Streptophyta</taxon>
        <taxon>Embryophyta</taxon>
        <taxon>Tracheophyta</taxon>
        <taxon>Spermatophyta</taxon>
        <taxon>Magnoliopsida</taxon>
        <taxon>eudicotyledons</taxon>
        <taxon>Gunneridae</taxon>
        <taxon>Pentapetalae</taxon>
        <taxon>asterids</taxon>
        <taxon>lamiids</taxon>
        <taxon>Gentianales</taxon>
        <taxon>Apocynaceae</taxon>
        <taxon>Rauvolfioideae</taxon>
        <taxon>Vinceae</taxon>
        <taxon>Catharanthinae</taxon>
        <taxon>Catharanthus</taxon>
    </lineage>
</organism>
<dbReference type="EMBL" id="CM044705">
    <property type="protein sequence ID" value="KAI5663974.1"/>
    <property type="molecule type" value="Genomic_DNA"/>
</dbReference>
<dbReference type="Proteomes" id="UP001060085">
    <property type="component" value="Linkage Group LG05"/>
</dbReference>
<keyword evidence="2" id="KW-1185">Reference proteome</keyword>
<reference evidence="2" key="1">
    <citation type="journal article" date="2023" name="Nat. Plants">
        <title>Single-cell RNA sequencing provides a high-resolution roadmap for understanding the multicellular compartmentation of specialized metabolism.</title>
        <authorList>
            <person name="Sun S."/>
            <person name="Shen X."/>
            <person name="Li Y."/>
            <person name="Li Y."/>
            <person name="Wang S."/>
            <person name="Li R."/>
            <person name="Zhang H."/>
            <person name="Shen G."/>
            <person name="Guo B."/>
            <person name="Wei J."/>
            <person name="Xu J."/>
            <person name="St-Pierre B."/>
            <person name="Chen S."/>
            <person name="Sun C."/>
        </authorList>
    </citation>
    <scope>NUCLEOTIDE SEQUENCE [LARGE SCALE GENOMIC DNA]</scope>
</reference>
<accession>A0ACC0AV23</accession>
<protein>
    <submittedName>
        <fullName evidence="1">Uncharacterized protein</fullName>
    </submittedName>
</protein>
<comment type="caution">
    <text evidence="1">The sequence shown here is derived from an EMBL/GenBank/DDBJ whole genome shotgun (WGS) entry which is preliminary data.</text>
</comment>
<evidence type="ECO:0000313" key="2">
    <source>
        <dbReference type="Proteomes" id="UP001060085"/>
    </source>
</evidence>